<keyword evidence="6" id="KW-1185">Reference proteome</keyword>
<evidence type="ECO:0000313" key="5">
    <source>
        <dbReference type="EMBL" id="KXB39194.1"/>
    </source>
</evidence>
<dbReference type="PROSITE" id="PS00211">
    <property type="entry name" value="ABC_TRANSPORTER_1"/>
    <property type="match status" value="1"/>
</dbReference>
<protein>
    <submittedName>
        <fullName evidence="5">ABC transporter, ATP-binding protein</fullName>
    </submittedName>
</protein>
<evidence type="ECO:0000256" key="2">
    <source>
        <dbReference type="ARBA" id="ARBA00022741"/>
    </source>
</evidence>
<comment type="caution">
    <text evidence="5">The sequence shown here is derived from an EMBL/GenBank/DDBJ whole genome shotgun (WGS) entry which is preliminary data.</text>
</comment>
<dbReference type="Gene3D" id="3.40.50.300">
    <property type="entry name" value="P-loop containing nucleotide triphosphate hydrolases"/>
    <property type="match status" value="1"/>
</dbReference>
<dbReference type="PANTHER" id="PTHR42939">
    <property type="entry name" value="ABC TRANSPORTER ATP-BINDING PROTEIN ALBC-RELATED"/>
    <property type="match status" value="1"/>
</dbReference>
<dbReference type="Proteomes" id="UP000070080">
    <property type="component" value="Unassembled WGS sequence"/>
</dbReference>
<reference evidence="6" key="1">
    <citation type="submission" date="2016-01" db="EMBL/GenBank/DDBJ databases">
        <authorList>
            <person name="Mitreva M."/>
            <person name="Pepin K.H."/>
            <person name="Mihindukulasuriya K.A."/>
            <person name="Fulton R."/>
            <person name="Fronick C."/>
            <person name="O'Laughlin M."/>
            <person name="Miner T."/>
            <person name="Herter B."/>
            <person name="Rosa B.A."/>
            <person name="Cordes M."/>
            <person name="Tomlinson C."/>
            <person name="Wollam A."/>
            <person name="Palsikar V.B."/>
            <person name="Mardis E.R."/>
            <person name="Wilson R.K."/>
        </authorList>
    </citation>
    <scope>NUCLEOTIDE SEQUENCE [LARGE SCALE GENOMIC DNA]</scope>
    <source>
        <strain evidence="6">KA00274</strain>
    </source>
</reference>
<dbReference type="AlphaFoldDB" id="A0A133Y7L3"/>
<gene>
    <name evidence="5" type="ORF">HMPREF1872_01226</name>
</gene>
<dbReference type="SMART" id="SM00382">
    <property type="entry name" value="AAA"/>
    <property type="match status" value="1"/>
</dbReference>
<dbReference type="InterPro" id="IPR003593">
    <property type="entry name" value="AAA+_ATPase"/>
</dbReference>
<keyword evidence="2" id="KW-0547">Nucleotide-binding</keyword>
<evidence type="ECO:0000256" key="3">
    <source>
        <dbReference type="ARBA" id="ARBA00022840"/>
    </source>
</evidence>
<sequence>MAATVIRARNLQFAYDSDHAVLNGLDLEVQAGDFVTLIGANGSGKSTLLNIVLSQLTDYQGDLELFGDNVKQNRHFADIAYISQNSFVAYRNFPTTVREVLQVHLAYLKKQQDIVKCLQEVRLAEHANKRLSELSGGQLQRLALLLALIKEAKLIILDEPTAAIDRNFAREMMQLLRNIADTGNTILLVTHNLADVDGYADYVYELEGGKLKLQTETKTAVQEKVRC</sequence>
<organism evidence="5 6">
    <name type="scientific">Amygdalobacter nucleatus</name>
    <dbReference type="NCBI Taxonomy" id="3029274"/>
    <lineage>
        <taxon>Bacteria</taxon>
        <taxon>Bacillati</taxon>
        <taxon>Bacillota</taxon>
        <taxon>Clostridia</taxon>
        <taxon>Eubacteriales</taxon>
        <taxon>Oscillospiraceae</taxon>
        <taxon>Amygdalobacter</taxon>
    </lineage>
</organism>
<dbReference type="PANTHER" id="PTHR42939:SF1">
    <property type="entry name" value="ABC TRANSPORTER ATP-BINDING PROTEIN ALBC-RELATED"/>
    <property type="match status" value="1"/>
</dbReference>
<dbReference type="SUPFAM" id="SSF52540">
    <property type="entry name" value="P-loop containing nucleoside triphosphate hydrolases"/>
    <property type="match status" value="1"/>
</dbReference>
<accession>A0A133Y7L3</accession>
<dbReference type="Pfam" id="PF00005">
    <property type="entry name" value="ABC_tran"/>
    <property type="match status" value="1"/>
</dbReference>
<evidence type="ECO:0000313" key="6">
    <source>
        <dbReference type="Proteomes" id="UP000070080"/>
    </source>
</evidence>
<dbReference type="RefSeq" id="WP_066714774.1">
    <property type="nucleotide sequence ID" value="NZ_JARFNM010000001.1"/>
</dbReference>
<keyword evidence="1" id="KW-0813">Transport</keyword>
<dbReference type="PROSITE" id="PS50893">
    <property type="entry name" value="ABC_TRANSPORTER_2"/>
    <property type="match status" value="1"/>
</dbReference>
<name>A0A133Y7L3_9FIRM</name>
<keyword evidence="3 5" id="KW-0067">ATP-binding</keyword>
<dbReference type="GO" id="GO:0005524">
    <property type="term" value="F:ATP binding"/>
    <property type="evidence" value="ECO:0007669"/>
    <property type="project" value="UniProtKB-KW"/>
</dbReference>
<proteinExistence type="predicted"/>
<feature type="domain" description="ABC transporter" evidence="4">
    <location>
        <begin position="6"/>
        <end position="227"/>
    </location>
</feature>
<dbReference type="OrthoDB" id="9806726at2"/>
<dbReference type="InterPro" id="IPR051782">
    <property type="entry name" value="ABC_Transporter_VariousFunc"/>
</dbReference>
<dbReference type="InterPro" id="IPR027417">
    <property type="entry name" value="P-loop_NTPase"/>
</dbReference>
<dbReference type="STRING" id="1497955.HMPREF1872_01226"/>
<dbReference type="InterPro" id="IPR017871">
    <property type="entry name" value="ABC_transporter-like_CS"/>
</dbReference>
<evidence type="ECO:0000259" key="4">
    <source>
        <dbReference type="PROSITE" id="PS50893"/>
    </source>
</evidence>
<evidence type="ECO:0000256" key="1">
    <source>
        <dbReference type="ARBA" id="ARBA00022448"/>
    </source>
</evidence>
<dbReference type="InterPro" id="IPR003439">
    <property type="entry name" value="ABC_transporter-like_ATP-bd"/>
</dbReference>
<dbReference type="GO" id="GO:0016887">
    <property type="term" value="F:ATP hydrolysis activity"/>
    <property type="evidence" value="ECO:0007669"/>
    <property type="project" value="InterPro"/>
</dbReference>
<dbReference type="EMBL" id="LSCV01000042">
    <property type="protein sequence ID" value="KXB39194.1"/>
    <property type="molecule type" value="Genomic_DNA"/>
</dbReference>